<dbReference type="InterPro" id="IPR009078">
    <property type="entry name" value="Ferritin-like_SF"/>
</dbReference>
<dbReference type="GO" id="GO:0016491">
    <property type="term" value="F:oxidoreductase activity"/>
    <property type="evidence" value="ECO:0007669"/>
    <property type="project" value="InterPro"/>
</dbReference>
<dbReference type="Proteomes" id="UP001183006">
    <property type="component" value="Chromosome"/>
</dbReference>
<feature type="domain" description="Rubrerythrin diiron-binding" evidence="1">
    <location>
        <begin position="23"/>
        <end position="151"/>
    </location>
</feature>
<dbReference type="Gene3D" id="1.20.1260.10">
    <property type="match status" value="1"/>
</dbReference>
<dbReference type="RefSeq" id="WP_309307755.1">
    <property type="nucleotide sequence ID" value="NZ_CP133594.1"/>
</dbReference>
<evidence type="ECO:0000313" key="2">
    <source>
        <dbReference type="EMBL" id="WMW21961.1"/>
    </source>
</evidence>
<reference evidence="2" key="1">
    <citation type="submission" date="2023-08" db="EMBL/GenBank/DDBJ databases">
        <title>Methanolobus mangrovi sp. nov. and Methanolobus sediminis sp. nov, two novel methylotrophic methanogens isolated from mangrove sediments in China.</title>
        <authorList>
            <person name="Zhou J."/>
        </authorList>
    </citation>
    <scope>NUCLEOTIDE SEQUENCE</scope>
    <source>
        <strain evidence="2">FTZ2</strain>
    </source>
</reference>
<dbReference type="GO" id="GO:0046872">
    <property type="term" value="F:metal ion binding"/>
    <property type="evidence" value="ECO:0007669"/>
    <property type="project" value="InterPro"/>
</dbReference>
<sequence length="162" mass="18916">MKDILYEIAEELDQLKSMDQAIGLAIELEEEGMEYYAEKASLIKNETASKLYVFLAGEEKKHAEYLKQFRESKHIPEVEFTFPKFKASFTEEFSDEKLEEIGILLAALRFEHKSEYFYMELANRADDDEQSLFFEKIAAAERGHYQIIDELLGAATEFRMQT</sequence>
<proteinExistence type="predicted"/>
<dbReference type="EMBL" id="CP133594">
    <property type="protein sequence ID" value="WMW21961.1"/>
    <property type="molecule type" value="Genomic_DNA"/>
</dbReference>
<protein>
    <submittedName>
        <fullName evidence="2">Ferritin family protein</fullName>
    </submittedName>
</protein>
<dbReference type="Pfam" id="PF02915">
    <property type="entry name" value="Rubrerythrin"/>
    <property type="match status" value="1"/>
</dbReference>
<dbReference type="InterPro" id="IPR012347">
    <property type="entry name" value="Ferritin-like"/>
</dbReference>
<organism evidence="2 3">
    <name type="scientific">Methanolobus mangrovi</name>
    <dbReference type="NCBI Taxonomy" id="3072977"/>
    <lineage>
        <taxon>Archaea</taxon>
        <taxon>Methanobacteriati</taxon>
        <taxon>Methanobacteriota</taxon>
        <taxon>Stenosarchaea group</taxon>
        <taxon>Methanomicrobia</taxon>
        <taxon>Methanosarcinales</taxon>
        <taxon>Methanosarcinaceae</taxon>
        <taxon>Methanolobus</taxon>
    </lineage>
</organism>
<accession>A0AA51YGE5</accession>
<dbReference type="AlphaFoldDB" id="A0AA51YGE5"/>
<keyword evidence="3" id="KW-1185">Reference proteome</keyword>
<dbReference type="GeneID" id="84230754"/>
<name>A0AA51YGE5_9EURY</name>
<dbReference type="KEGG" id="mmav:RE476_11395"/>
<dbReference type="InterPro" id="IPR003251">
    <property type="entry name" value="Rr_diiron-bd_dom"/>
</dbReference>
<gene>
    <name evidence="2" type="ORF">RE476_11395</name>
</gene>
<dbReference type="PANTHER" id="PTHR33531">
    <property type="entry name" value="RUBRERYTHRIN SUBFAMILY"/>
    <property type="match status" value="1"/>
</dbReference>
<dbReference type="PANTHER" id="PTHR33531:SF10">
    <property type="entry name" value="BLR7895 PROTEIN"/>
    <property type="match status" value="1"/>
</dbReference>
<evidence type="ECO:0000259" key="1">
    <source>
        <dbReference type="Pfam" id="PF02915"/>
    </source>
</evidence>
<evidence type="ECO:0000313" key="3">
    <source>
        <dbReference type="Proteomes" id="UP001183006"/>
    </source>
</evidence>
<dbReference type="CDD" id="cd01045">
    <property type="entry name" value="Ferritin_like_AB"/>
    <property type="match status" value="1"/>
</dbReference>
<dbReference type="SUPFAM" id="SSF47240">
    <property type="entry name" value="Ferritin-like"/>
    <property type="match status" value="1"/>
</dbReference>